<organism evidence="1 2">
    <name type="scientific">Stygiolobus azoricus</name>
    <dbReference type="NCBI Taxonomy" id="41675"/>
    <lineage>
        <taxon>Archaea</taxon>
        <taxon>Thermoproteota</taxon>
        <taxon>Thermoprotei</taxon>
        <taxon>Sulfolobales</taxon>
        <taxon>Sulfolobaceae</taxon>
        <taxon>Stygiolobus</taxon>
    </lineage>
</organism>
<dbReference type="OrthoDB" id="42145at2157"/>
<dbReference type="Proteomes" id="UP000423396">
    <property type="component" value="Chromosome"/>
</dbReference>
<evidence type="ECO:0000313" key="2">
    <source>
        <dbReference type="Proteomes" id="UP000423396"/>
    </source>
</evidence>
<protein>
    <submittedName>
        <fullName evidence="1">DUF3501 family protein</fullName>
    </submittedName>
</protein>
<name>A0A650CQE4_9CREN</name>
<dbReference type="GeneID" id="42799145"/>
<proteinExistence type="predicted"/>
<dbReference type="Pfam" id="PF12007">
    <property type="entry name" value="DUF3501"/>
    <property type="match status" value="1"/>
</dbReference>
<evidence type="ECO:0000313" key="1">
    <source>
        <dbReference type="EMBL" id="QGR20060.1"/>
    </source>
</evidence>
<sequence>MGKITLYDIIPWNEYAKIRMERVKWIVNVKSRRRIDLGDRLTLLFENRDTVLHQIQEMVYLDRLEKKEDIEREIKIYSDLLPCGGKIKATLYINAFDQVGLLKVFKELKGIYNSVFLKVGDKLIQGIPEAGREQGEAFSTVQYLTFDLEGAKSDDIEVHIIHENYRVSKKLDRDLARELIKEANEEC</sequence>
<accession>A0A650CQE4</accession>
<keyword evidence="2" id="KW-1185">Reference proteome</keyword>
<reference evidence="1 2" key="1">
    <citation type="submission" date="2019-10" db="EMBL/GenBank/DDBJ databases">
        <title>Genome Sequences from Six Type Strain Members of the Archaeal Family Sulfolobaceae: Acidianus ambivalens, Acidianus infernus, Metallosphaera prunae, Stygiolobus azoricus, Sulfolobus metallicus, and Sulfurisphaera ohwakuensis.</title>
        <authorList>
            <person name="Counts J.A."/>
            <person name="Kelly R.M."/>
        </authorList>
    </citation>
    <scope>NUCLEOTIDE SEQUENCE [LARGE SCALE GENOMIC DNA]</scope>
    <source>
        <strain evidence="1 2">FC6</strain>
    </source>
</reference>
<gene>
    <name evidence="1" type="ORF">D1868_08705</name>
</gene>
<dbReference type="AlphaFoldDB" id="A0A650CQE4"/>
<dbReference type="KEGG" id="sazo:D1868_08705"/>
<dbReference type="RefSeq" id="WP_156007480.1">
    <property type="nucleotide sequence ID" value="NZ_CP045483.1"/>
</dbReference>
<dbReference type="EMBL" id="CP045483">
    <property type="protein sequence ID" value="QGR20060.1"/>
    <property type="molecule type" value="Genomic_DNA"/>
</dbReference>
<dbReference type="InterPro" id="IPR021890">
    <property type="entry name" value="DUF3501"/>
</dbReference>